<organism evidence="4 5">
    <name type="scientific">Liquidambar formosana</name>
    <name type="common">Formosan gum</name>
    <dbReference type="NCBI Taxonomy" id="63359"/>
    <lineage>
        <taxon>Eukaryota</taxon>
        <taxon>Viridiplantae</taxon>
        <taxon>Streptophyta</taxon>
        <taxon>Embryophyta</taxon>
        <taxon>Tracheophyta</taxon>
        <taxon>Spermatophyta</taxon>
        <taxon>Magnoliopsida</taxon>
        <taxon>eudicotyledons</taxon>
        <taxon>Gunneridae</taxon>
        <taxon>Pentapetalae</taxon>
        <taxon>Saxifragales</taxon>
        <taxon>Altingiaceae</taxon>
        <taxon>Liquidambar</taxon>
    </lineage>
</organism>
<dbReference type="EMBL" id="JBBPBK010000004">
    <property type="protein sequence ID" value="KAK9286347.1"/>
    <property type="molecule type" value="Genomic_DNA"/>
</dbReference>
<gene>
    <name evidence="4" type="ORF">L1049_014740</name>
</gene>
<reference evidence="4 5" key="1">
    <citation type="journal article" date="2024" name="Plant J.">
        <title>Genome sequences and population genomics reveal climatic adaptation and genomic divergence between two closely related sweetgum species.</title>
        <authorList>
            <person name="Xu W.Q."/>
            <person name="Ren C.Q."/>
            <person name="Zhang X.Y."/>
            <person name="Comes H.P."/>
            <person name="Liu X.H."/>
            <person name="Li Y.G."/>
            <person name="Kettle C.J."/>
            <person name="Jalonen R."/>
            <person name="Gaisberger H."/>
            <person name="Ma Y.Z."/>
            <person name="Qiu Y.X."/>
        </authorList>
    </citation>
    <scope>NUCLEOTIDE SEQUENCE [LARGE SCALE GENOMIC DNA]</scope>
    <source>
        <strain evidence="4">Hangzhou</strain>
    </source>
</reference>
<dbReference type="Proteomes" id="UP001415857">
    <property type="component" value="Unassembled WGS sequence"/>
</dbReference>
<dbReference type="InterPro" id="IPR008906">
    <property type="entry name" value="HATC_C_dom"/>
</dbReference>
<feature type="region of interest" description="Disordered" evidence="1">
    <location>
        <begin position="1"/>
        <end position="22"/>
    </location>
</feature>
<evidence type="ECO:0000259" key="3">
    <source>
        <dbReference type="Pfam" id="PF14372"/>
    </source>
</evidence>
<name>A0AAP0RX14_LIQFO</name>
<protein>
    <recommendedName>
        <fullName evidence="6">Zinc finger BED domain-containing protein RICESLEEPER 2-like</fullName>
    </recommendedName>
</protein>
<dbReference type="InterPro" id="IPR012337">
    <property type="entry name" value="RNaseH-like_sf"/>
</dbReference>
<keyword evidence="5" id="KW-1185">Reference proteome</keyword>
<evidence type="ECO:0000256" key="1">
    <source>
        <dbReference type="SAM" id="MobiDB-lite"/>
    </source>
</evidence>
<dbReference type="GO" id="GO:0046983">
    <property type="term" value="F:protein dimerization activity"/>
    <property type="evidence" value="ECO:0007669"/>
    <property type="project" value="InterPro"/>
</dbReference>
<dbReference type="InterPro" id="IPR025525">
    <property type="entry name" value="hAT-like_transposase_RNase-H"/>
</dbReference>
<evidence type="ECO:0000313" key="5">
    <source>
        <dbReference type="Proteomes" id="UP001415857"/>
    </source>
</evidence>
<dbReference type="GO" id="GO:0003677">
    <property type="term" value="F:DNA binding"/>
    <property type="evidence" value="ECO:0007669"/>
    <property type="project" value="InterPro"/>
</dbReference>
<accession>A0AAP0RX14</accession>
<comment type="caution">
    <text evidence="4">The sequence shown here is derived from an EMBL/GenBank/DDBJ whole genome shotgun (WGS) entry which is preliminary data.</text>
</comment>
<evidence type="ECO:0000259" key="2">
    <source>
        <dbReference type="Pfam" id="PF05699"/>
    </source>
</evidence>
<dbReference type="AlphaFoldDB" id="A0AAP0RX14"/>
<proteinExistence type="predicted"/>
<dbReference type="SUPFAM" id="SSF53098">
    <property type="entry name" value="Ribonuclease H-like"/>
    <property type="match status" value="1"/>
</dbReference>
<evidence type="ECO:0008006" key="6">
    <source>
        <dbReference type="Google" id="ProtNLM"/>
    </source>
</evidence>
<dbReference type="Pfam" id="PF14372">
    <property type="entry name" value="hAT-like_RNase-H"/>
    <property type="match status" value="1"/>
</dbReference>
<dbReference type="Pfam" id="PF05699">
    <property type="entry name" value="Dimer_Tnp_hAT"/>
    <property type="match status" value="1"/>
</dbReference>
<feature type="domain" description="hAT-like transposase RNase-H fold" evidence="3">
    <location>
        <begin position="111"/>
        <end position="211"/>
    </location>
</feature>
<evidence type="ECO:0000313" key="4">
    <source>
        <dbReference type="EMBL" id="KAK9286347.1"/>
    </source>
</evidence>
<feature type="compositionally biased region" description="Polar residues" evidence="1">
    <location>
        <begin position="10"/>
        <end position="22"/>
    </location>
</feature>
<dbReference type="PANTHER" id="PTHR23272:SF182">
    <property type="entry name" value="OS09G0381850 PROTEIN"/>
    <property type="match status" value="1"/>
</dbReference>
<sequence>MENNNEDEPQNINDENIDNNGSQDEEVVVGGIEKAQCPTRWNSKKLLLDCPTRWNSTYLMLAAALEFKEVFPRYQERDSGYTYLPNSEDWEKAEIVCQFLEVFNEVTNIVSGSEYPTSNLFLTEIWRVKEILNDKLVDERPYIKAMARKMNEKFEKYWGECNLLMAIAGVLDPRYKMVLVEYCFSEIYPEGEATRNINSVREALYKIFKEYAANHTLTLSSNVVPSTAQDTQHCVSSSSNNSSSFGRSVASGKSRFESFVKRVDTIQPVKSDLDVYLEEGVYICGDGANDNFDALEWWKVNNLKFRILSKMAGDILSIPITTVASESAFSAGGRVIDPYRSSLATDTVQVLMCGADWARNLRGIKKSLNDPVEV</sequence>
<feature type="domain" description="HAT C-terminal dimerisation" evidence="2">
    <location>
        <begin position="273"/>
        <end position="357"/>
    </location>
</feature>
<dbReference type="PANTHER" id="PTHR23272">
    <property type="entry name" value="BED FINGER-RELATED"/>
    <property type="match status" value="1"/>
</dbReference>